<feature type="region of interest" description="Disordered" evidence="1">
    <location>
        <begin position="678"/>
        <end position="716"/>
    </location>
</feature>
<feature type="compositionally biased region" description="Basic residues" evidence="1">
    <location>
        <begin position="628"/>
        <end position="638"/>
    </location>
</feature>
<feature type="compositionally biased region" description="Polar residues" evidence="1">
    <location>
        <begin position="618"/>
        <end position="627"/>
    </location>
</feature>
<proteinExistence type="predicted"/>
<reference evidence="2" key="1">
    <citation type="submission" date="2015-11" db="EMBL/GenBank/DDBJ databases">
        <title>De novo transcriptome assembly of four potential Pierce s Disease insect vectors from Arizona vineyards.</title>
        <authorList>
            <person name="Tassone E.E."/>
        </authorList>
    </citation>
    <scope>NUCLEOTIDE SEQUENCE</scope>
</reference>
<feature type="region of interest" description="Disordered" evidence="1">
    <location>
        <begin position="618"/>
        <end position="638"/>
    </location>
</feature>
<evidence type="ECO:0000313" key="2">
    <source>
        <dbReference type="EMBL" id="JAS91813.1"/>
    </source>
</evidence>
<protein>
    <recommendedName>
        <fullName evidence="3">Myb-like domain-containing protein</fullName>
    </recommendedName>
</protein>
<gene>
    <name evidence="2" type="ORF">g.43739</name>
</gene>
<feature type="compositionally biased region" description="Basic residues" evidence="1">
    <location>
        <begin position="61"/>
        <end position="72"/>
    </location>
</feature>
<feature type="region of interest" description="Disordered" evidence="1">
    <location>
        <begin position="121"/>
        <end position="151"/>
    </location>
</feature>
<feature type="region of interest" description="Disordered" evidence="1">
    <location>
        <begin position="56"/>
        <end position="78"/>
    </location>
</feature>
<evidence type="ECO:0008006" key="3">
    <source>
        <dbReference type="Google" id="ProtNLM"/>
    </source>
</evidence>
<feature type="compositionally biased region" description="Polar residues" evidence="1">
    <location>
        <begin position="696"/>
        <end position="716"/>
    </location>
</feature>
<feature type="region of interest" description="Disordered" evidence="1">
    <location>
        <begin position="729"/>
        <end position="754"/>
    </location>
</feature>
<dbReference type="EMBL" id="GECU01015893">
    <property type="protein sequence ID" value="JAS91813.1"/>
    <property type="molecule type" value="Transcribed_RNA"/>
</dbReference>
<name>A0A1B6IY27_9HEMI</name>
<sequence length="1165" mass="135058">MYDKCKPSDSVCSLRRSKFEECDQTEITLRKVANVVTSPCQLKIYNSIFLVTDSEREEDRKKRKKKKKKISKIKTSTASNETTFKTKSEMDNITKISNGSYSFNSPLKCLTPTLVQMSSEHSLFNDKNTRKNKRKFRDSNPKPLKKRKQEELNTAVVQKEQSIKCNDRLVVEKTFCDEQTVDYDETDIEDNQLSAQLNFSGKKEKCIKTYRNVENQRCADHVEGESAEAVTKQTNNILNDEESSLKHINKCLSENVLTACDATSELAVRNDDESIYEDSYNQNSLLPSSDCRNDVETTVNVVKKSITDSTVGDNMNFDKSPSRISRKGIREEITGNKKGSIQSITSTDLVNISNKTGDCLKTHKKHKEEKLNTTGVQEEQSTQYNDKVVEDEVVNDEQIVDDDETDIENNICLISGDQLSVQPNSSGPIEELMEIHKGVENQPHIDNVEEKSVDSFSRQANKVFCNEENSPKLTNKCISEDKLSVQDATSEPTVENNDEPIEENSYNLDLDNQNSLLQTTTSRNNIDTTMNVKTKITTDNNTLGSESNFDELPEKISSKVNQTKISRSKKRTTQSTISVDYININYEASDCLQNANSVEIYENNVNCESKFLNQLNSSLTSDDTPNIKNKKLSKKGKRSCSPIIEGQFKKDEFKLNKRKVGSKSEKQLRNICKSKDHNHCKSSRLENEDESVESAYLSQSSLDTENGKDYQSSKLNRNVRNQFKIWNSTPRVPETSHQRSKAKINSGESSNNRKYVDRTINSSSSHIHEQSKSQSVLEETMENIQLHVINSEEELQRLKKLNIKITWELPKIHALDNGSHHMSLKKLRTILGPDSDLLCDDKFSSQEVKQIKRNWKKFCKIYGFKNPEMFMSSKQLYGYFPVKERLKFKQFLARKLPYRRLYSVYHKFMDIFAVKSRGRWKEKEDQLLLQLYHAYEEEEGKVKYGISRNTMLAKALQRTPMSIHRRLQVLFSDDEKEEKGVPGEIGWTPDLEGKVVYYLLKKLKYDSIEELRYATIPDEVWYKVANKLTLSHRQLINHWKYFLYPQLFARQAMLRHHLYIELICWFKKSEIQDWADVDWKDLSKRAGDLGPFYLYRCYRALTKNYVPKNLHTNFRACTIHMYKYLLPSLLRKETSYMLKRWRYNPDTRSLEKLEDDDTDCSFKIE</sequence>
<accession>A0A1B6IY27</accession>
<dbReference type="AlphaFoldDB" id="A0A1B6IY27"/>
<organism evidence="2">
    <name type="scientific">Homalodisca liturata</name>
    <dbReference type="NCBI Taxonomy" id="320908"/>
    <lineage>
        <taxon>Eukaryota</taxon>
        <taxon>Metazoa</taxon>
        <taxon>Ecdysozoa</taxon>
        <taxon>Arthropoda</taxon>
        <taxon>Hexapoda</taxon>
        <taxon>Insecta</taxon>
        <taxon>Pterygota</taxon>
        <taxon>Neoptera</taxon>
        <taxon>Paraneoptera</taxon>
        <taxon>Hemiptera</taxon>
        <taxon>Auchenorrhyncha</taxon>
        <taxon>Membracoidea</taxon>
        <taxon>Cicadellidae</taxon>
        <taxon>Cicadellinae</taxon>
        <taxon>Proconiini</taxon>
        <taxon>Homalodisca</taxon>
    </lineage>
</organism>
<evidence type="ECO:0000256" key="1">
    <source>
        <dbReference type="SAM" id="MobiDB-lite"/>
    </source>
</evidence>